<feature type="transmembrane region" description="Helical" evidence="2">
    <location>
        <begin position="146"/>
        <end position="165"/>
    </location>
</feature>
<reference evidence="4 5" key="1">
    <citation type="submission" date="2017-05" db="EMBL/GenBank/DDBJ databases">
        <title>Vagococcus spp. assemblies.</title>
        <authorList>
            <person name="Gulvik C.A."/>
        </authorList>
    </citation>
    <scope>NUCLEOTIDE SEQUENCE [LARGE SCALE GENOMIC DNA]</scope>
    <source>
        <strain evidence="4 5">DSM 24756</strain>
    </source>
</reference>
<dbReference type="EMBL" id="NGJZ01000001">
    <property type="protein sequence ID" value="RSU08672.1"/>
    <property type="molecule type" value="Genomic_DNA"/>
</dbReference>
<proteinExistence type="inferred from homology"/>
<evidence type="ECO:0000256" key="2">
    <source>
        <dbReference type="SAM" id="Phobius"/>
    </source>
</evidence>
<evidence type="ECO:0000313" key="5">
    <source>
        <dbReference type="Proteomes" id="UP000288669"/>
    </source>
</evidence>
<dbReference type="PANTHER" id="PTHR36435">
    <property type="entry name" value="SLR1288 PROTEIN"/>
    <property type="match status" value="1"/>
</dbReference>
<dbReference type="InterPro" id="IPR003675">
    <property type="entry name" value="Rce1/LyrA-like_dom"/>
</dbReference>
<gene>
    <name evidence="4" type="ORF">CBF30_05450</name>
</gene>
<accession>A0A430AKM7</accession>
<dbReference type="OrthoDB" id="2194912at2"/>
<keyword evidence="2" id="KW-0472">Membrane</keyword>
<dbReference type="PANTHER" id="PTHR36435:SF6">
    <property type="entry name" value="ABORTIVE INFECTION PROTEIN"/>
    <property type="match status" value="1"/>
</dbReference>
<protein>
    <recommendedName>
        <fullName evidence="3">CAAX prenyl protease 2/Lysostaphin resistance protein A-like domain-containing protein</fullName>
    </recommendedName>
</protein>
<keyword evidence="2" id="KW-0812">Transmembrane</keyword>
<dbReference type="RefSeq" id="WP_126823494.1">
    <property type="nucleotide sequence ID" value="NZ_JBHLWU010000001.1"/>
</dbReference>
<evidence type="ECO:0000259" key="3">
    <source>
        <dbReference type="Pfam" id="PF02517"/>
    </source>
</evidence>
<feature type="domain" description="CAAX prenyl protease 2/Lysostaphin resistance protein A-like" evidence="3">
    <location>
        <begin position="121"/>
        <end position="206"/>
    </location>
</feature>
<keyword evidence="2" id="KW-1133">Transmembrane helix</keyword>
<sequence>MSSIKNAFATVLTFLCVYFSPGIFASLIHPSQGLLIQFTTFAYILGACICLLILIRKKERNPLERKEPKSTRMSILLTGIVSIFLVAFIQVIAAQIEQLILGTSATSTNTQTIIQIMKQYPFFLVATTIAGPIMEELVFRRSIAGILSIYSPSWLAFSISSLLFALAHNDGHYLIYFSIGFFFCYLYKKTGSIWTSIIAHAGMNFLVSIIQLLFVK</sequence>
<dbReference type="AlphaFoldDB" id="A0A430AKM7"/>
<feature type="transmembrane region" description="Helical" evidence="2">
    <location>
        <begin position="75"/>
        <end position="96"/>
    </location>
</feature>
<dbReference type="InterPro" id="IPR052710">
    <property type="entry name" value="CAAX_protease"/>
</dbReference>
<dbReference type="GO" id="GO:0004175">
    <property type="term" value="F:endopeptidase activity"/>
    <property type="evidence" value="ECO:0007669"/>
    <property type="project" value="UniProtKB-ARBA"/>
</dbReference>
<organism evidence="4 5">
    <name type="scientific">Vagococcus entomophilus</name>
    <dbReference type="NCBI Taxonomy" id="1160095"/>
    <lineage>
        <taxon>Bacteria</taxon>
        <taxon>Bacillati</taxon>
        <taxon>Bacillota</taxon>
        <taxon>Bacilli</taxon>
        <taxon>Lactobacillales</taxon>
        <taxon>Enterococcaceae</taxon>
        <taxon>Vagococcus</taxon>
    </lineage>
</organism>
<feature type="transmembrane region" description="Helical" evidence="2">
    <location>
        <begin position="116"/>
        <end position="134"/>
    </location>
</feature>
<name>A0A430AKM7_9ENTE</name>
<evidence type="ECO:0000256" key="1">
    <source>
        <dbReference type="ARBA" id="ARBA00009067"/>
    </source>
</evidence>
<dbReference type="Pfam" id="PF02517">
    <property type="entry name" value="Rce1-like"/>
    <property type="match status" value="1"/>
</dbReference>
<feature type="transmembrane region" description="Helical" evidence="2">
    <location>
        <begin position="35"/>
        <end position="55"/>
    </location>
</feature>
<dbReference type="GO" id="GO:0080120">
    <property type="term" value="P:CAAX-box protein maturation"/>
    <property type="evidence" value="ECO:0007669"/>
    <property type="project" value="UniProtKB-ARBA"/>
</dbReference>
<feature type="transmembrane region" description="Helical" evidence="2">
    <location>
        <begin position="194"/>
        <end position="214"/>
    </location>
</feature>
<keyword evidence="5" id="KW-1185">Reference proteome</keyword>
<comment type="similarity">
    <text evidence="1">Belongs to the UPF0177 family.</text>
</comment>
<dbReference type="Proteomes" id="UP000288669">
    <property type="component" value="Unassembled WGS sequence"/>
</dbReference>
<evidence type="ECO:0000313" key="4">
    <source>
        <dbReference type="EMBL" id="RSU08672.1"/>
    </source>
</evidence>
<comment type="caution">
    <text evidence="4">The sequence shown here is derived from an EMBL/GenBank/DDBJ whole genome shotgun (WGS) entry which is preliminary data.</text>
</comment>